<dbReference type="Gene3D" id="2.40.170.20">
    <property type="entry name" value="TonB-dependent receptor, beta-barrel domain"/>
    <property type="match status" value="1"/>
</dbReference>
<accession>A0A4P6YHQ2</accession>
<dbReference type="NCBIfam" id="TIGR04056">
    <property type="entry name" value="OMP_RagA_SusC"/>
    <property type="match status" value="1"/>
</dbReference>
<reference evidence="17" key="1">
    <citation type="submission" date="2019-03" db="EMBL/GenBank/DDBJ databases">
        <title>Flavobacterium sp.</title>
        <authorList>
            <person name="Kim H."/>
        </authorList>
    </citation>
    <scope>NUCLEOTIDE SEQUENCE [LARGE SCALE GENOMIC DNA]</scope>
    <source>
        <strain evidence="17">GS13</strain>
    </source>
</reference>
<dbReference type="InterPro" id="IPR023996">
    <property type="entry name" value="TonB-dep_OMP_SusC/RagA"/>
</dbReference>
<keyword evidence="11 12" id="KW-0998">Cell outer membrane</keyword>
<evidence type="ECO:0000256" key="7">
    <source>
        <dbReference type="ARBA" id="ARBA00023004"/>
    </source>
</evidence>
<proteinExistence type="inferred from homology"/>
<dbReference type="InterPro" id="IPR000531">
    <property type="entry name" value="Beta-barrel_TonB"/>
</dbReference>
<sequence length="1008" mass="111076">MKNNKHVKKLFLGGNFLRISLILFLCLFLNNVSAQQNLISGKVVDNAGLPIPGANILIKGSKKGVQTDFDGKFSIDAPSKSTLIISYVGMDNANVEVGNKKNINVVLQSSSQSLEEVVVVGYGTKKKSDVISSVASVKTKDMLKVPTSDIGEMLRGKAAGVQVTTNSGGPGSSSTIRIRGDRTLSGNDDPIIIADGVVIGSINDVNANDIASLEILKDAAAQSIYGARASNGVILITTKKGKVGKPKISYNGFSGIQTMNRNFDIYSGEEFAQLKREAARTSNNGVYQPDNVVFSSLELPSVQTGDYIDWEKYMIKTGFTNNHSITVSSATDNTSIYTSLNYIDVKGMIPNSDFEKVSLRVNVDQKINNWLKIGLNTSIQFDESHDPNKDDNGILINSITTSPLGQIYNPDGSYRLNPGGIQETPNPLIDIYETTKFTQNRNDNINLYLDFNLAKGLTYKLNTNRRSWNYKRQSYNNGKSVSGQANAGQGSGQIQFQDNVEYTMSNIFNYNFAVADKNHFGVVAVQEMVSSSYNNFQNNADRIPNDILGIYGLEAAFLNTPNISGSEETLLSGVAKVEYDYDNKYYFTLSGRADGCSRFGIENKWGFFPAANAAWNVHKERFMQEYVPVVNNLKLRASYGQVGNRPENPYLSQATADQRDYIINGVKVSGYIPGSRLSSPDLRWETSTQLNLAVDFGLFKNRLSGTVEVYDTKTTDMIVNAAINQTTGFSNQYQNIGEVNNQGIEVTLNSEIIRNKDFKLNLGASFTKNKNKIVSLYGDKDGDGVEDSDIGNRWFIGQPISVYWQWKGIGIYQVGETIPADAGTGLIPGDIKLYDANPANGAKPEDADRILTPRYPEWYGTVSLNMEYKNFDFSADVYTVQGITRDNPFLYGYNEGASLRGIKNGLKQNYWTPENPSGTWPRPRVGNDPPNLNTIGLQDASYIRLQNISLGYTLPADLIKKLGLGNFRMYVTGNNVITITDFQSYSPEKNASDYPEPVSYVFGLQVGF</sequence>
<dbReference type="Proteomes" id="UP000291124">
    <property type="component" value="Chromosome"/>
</dbReference>
<keyword evidence="16" id="KW-0675">Receptor</keyword>
<keyword evidence="2 12" id="KW-0813">Transport</keyword>
<keyword evidence="7" id="KW-0408">Iron</keyword>
<evidence type="ECO:0000256" key="5">
    <source>
        <dbReference type="ARBA" id="ARBA00022692"/>
    </source>
</evidence>
<evidence type="ECO:0000256" key="11">
    <source>
        <dbReference type="ARBA" id="ARBA00023237"/>
    </source>
</evidence>
<dbReference type="InterPro" id="IPR036942">
    <property type="entry name" value="Beta-barrel_TonB_sf"/>
</dbReference>
<dbReference type="PROSITE" id="PS52016">
    <property type="entry name" value="TONB_DEPENDENT_REC_3"/>
    <property type="match status" value="1"/>
</dbReference>
<dbReference type="Pfam" id="PF13715">
    <property type="entry name" value="CarbopepD_reg_2"/>
    <property type="match status" value="1"/>
</dbReference>
<evidence type="ECO:0000259" key="15">
    <source>
        <dbReference type="Pfam" id="PF07715"/>
    </source>
</evidence>
<dbReference type="Pfam" id="PF00593">
    <property type="entry name" value="TonB_dep_Rec_b-barrel"/>
    <property type="match status" value="1"/>
</dbReference>
<dbReference type="InterPro" id="IPR037066">
    <property type="entry name" value="Plug_dom_sf"/>
</dbReference>
<evidence type="ECO:0000256" key="13">
    <source>
        <dbReference type="RuleBase" id="RU003357"/>
    </source>
</evidence>
<dbReference type="FunFam" id="2.60.40.1120:FF:000003">
    <property type="entry name" value="Outer membrane protein Omp121"/>
    <property type="match status" value="1"/>
</dbReference>
<evidence type="ECO:0000256" key="3">
    <source>
        <dbReference type="ARBA" id="ARBA00022452"/>
    </source>
</evidence>
<feature type="domain" description="TonB-dependent receptor-like beta-barrel" evidence="14">
    <location>
        <begin position="404"/>
        <end position="976"/>
    </location>
</feature>
<dbReference type="Gene3D" id="2.60.40.1120">
    <property type="entry name" value="Carboxypeptidase-like, regulatory domain"/>
    <property type="match status" value="1"/>
</dbReference>
<dbReference type="InterPro" id="IPR008969">
    <property type="entry name" value="CarboxyPept-like_regulatory"/>
</dbReference>
<keyword evidence="8" id="KW-0406">Ion transport</keyword>
<feature type="domain" description="TonB-dependent receptor plug" evidence="15">
    <location>
        <begin position="127"/>
        <end position="233"/>
    </location>
</feature>
<dbReference type="RefSeq" id="WP_133277895.1">
    <property type="nucleotide sequence ID" value="NZ_CP037933.1"/>
</dbReference>
<dbReference type="NCBIfam" id="TIGR04057">
    <property type="entry name" value="SusC_RagA_signa"/>
    <property type="match status" value="1"/>
</dbReference>
<evidence type="ECO:0000313" key="17">
    <source>
        <dbReference type="Proteomes" id="UP000291124"/>
    </source>
</evidence>
<dbReference type="Gene3D" id="2.170.130.10">
    <property type="entry name" value="TonB-dependent receptor, plug domain"/>
    <property type="match status" value="1"/>
</dbReference>
<dbReference type="EMBL" id="CP037933">
    <property type="protein sequence ID" value="QBN20395.1"/>
    <property type="molecule type" value="Genomic_DNA"/>
</dbReference>
<dbReference type="Pfam" id="PF07715">
    <property type="entry name" value="Plug"/>
    <property type="match status" value="1"/>
</dbReference>
<keyword evidence="17" id="KW-1185">Reference proteome</keyword>
<name>A0A4P6YHQ2_9FLAO</name>
<keyword evidence="5 12" id="KW-0812">Transmembrane</keyword>
<keyword evidence="10 12" id="KW-0472">Membrane</keyword>
<evidence type="ECO:0000313" key="16">
    <source>
        <dbReference type="EMBL" id="QBN20395.1"/>
    </source>
</evidence>
<dbReference type="PANTHER" id="PTHR32552">
    <property type="entry name" value="FERRICHROME IRON RECEPTOR-RELATED"/>
    <property type="match status" value="1"/>
</dbReference>
<dbReference type="InterPro" id="IPR023997">
    <property type="entry name" value="TonB-dep_OMP_SusC/RagA_CS"/>
</dbReference>
<organism evidence="16 17">
    <name type="scientific">Flavobacterium nackdongense</name>
    <dbReference type="NCBI Taxonomy" id="2547394"/>
    <lineage>
        <taxon>Bacteria</taxon>
        <taxon>Pseudomonadati</taxon>
        <taxon>Bacteroidota</taxon>
        <taxon>Flavobacteriia</taxon>
        <taxon>Flavobacteriales</taxon>
        <taxon>Flavobacteriaceae</taxon>
        <taxon>Flavobacterium</taxon>
    </lineage>
</organism>
<dbReference type="GO" id="GO:0009279">
    <property type="term" value="C:cell outer membrane"/>
    <property type="evidence" value="ECO:0007669"/>
    <property type="project" value="UniProtKB-SubCell"/>
</dbReference>
<dbReference type="KEGG" id="fnk:E1750_16890"/>
<dbReference type="PANTHER" id="PTHR32552:SF68">
    <property type="entry name" value="FERRICHROME OUTER MEMBRANE TRANSPORTER_PHAGE RECEPTOR"/>
    <property type="match status" value="1"/>
</dbReference>
<comment type="similarity">
    <text evidence="12 13">Belongs to the TonB-dependent receptor family.</text>
</comment>
<evidence type="ECO:0000256" key="1">
    <source>
        <dbReference type="ARBA" id="ARBA00004571"/>
    </source>
</evidence>
<dbReference type="SUPFAM" id="SSF49464">
    <property type="entry name" value="Carboxypeptidase regulatory domain-like"/>
    <property type="match status" value="1"/>
</dbReference>
<dbReference type="GO" id="GO:0015344">
    <property type="term" value="F:siderophore uptake transmembrane transporter activity"/>
    <property type="evidence" value="ECO:0007669"/>
    <property type="project" value="TreeGrafter"/>
</dbReference>
<keyword evidence="4" id="KW-0410">Iron transport</keyword>
<evidence type="ECO:0000256" key="10">
    <source>
        <dbReference type="ARBA" id="ARBA00023136"/>
    </source>
</evidence>
<protein>
    <submittedName>
        <fullName evidence="16">TonB-dependent receptor</fullName>
    </submittedName>
</protein>
<evidence type="ECO:0000256" key="2">
    <source>
        <dbReference type="ARBA" id="ARBA00022448"/>
    </source>
</evidence>
<dbReference type="InterPro" id="IPR039426">
    <property type="entry name" value="TonB-dep_rcpt-like"/>
</dbReference>
<keyword evidence="3 12" id="KW-1134">Transmembrane beta strand</keyword>
<evidence type="ECO:0000259" key="14">
    <source>
        <dbReference type="Pfam" id="PF00593"/>
    </source>
</evidence>
<evidence type="ECO:0000256" key="8">
    <source>
        <dbReference type="ARBA" id="ARBA00023065"/>
    </source>
</evidence>
<dbReference type="InterPro" id="IPR012910">
    <property type="entry name" value="Plug_dom"/>
</dbReference>
<keyword evidence="6" id="KW-0732">Signal</keyword>
<evidence type="ECO:0000256" key="9">
    <source>
        <dbReference type="ARBA" id="ARBA00023077"/>
    </source>
</evidence>
<dbReference type="SUPFAM" id="SSF56935">
    <property type="entry name" value="Porins"/>
    <property type="match status" value="1"/>
</dbReference>
<evidence type="ECO:0000256" key="4">
    <source>
        <dbReference type="ARBA" id="ARBA00022496"/>
    </source>
</evidence>
<evidence type="ECO:0000256" key="12">
    <source>
        <dbReference type="PROSITE-ProRule" id="PRU01360"/>
    </source>
</evidence>
<comment type="subcellular location">
    <subcellularLocation>
        <location evidence="1 12">Cell outer membrane</location>
        <topology evidence="1 12">Multi-pass membrane protein</topology>
    </subcellularLocation>
</comment>
<dbReference type="OrthoDB" id="9768177at2"/>
<gene>
    <name evidence="16" type="ORF">E1750_16890</name>
</gene>
<keyword evidence="9 13" id="KW-0798">TonB box</keyword>
<evidence type="ECO:0000256" key="6">
    <source>
        <dbReference type="ARBA" id="ARBA00022729"/>
    </source>
</evidence>
<dbReference type="AlphaFoldDB" id="A0A4P6YHQ2"/>